<organism evidence="1 2">
    <name type="scientific">Brassica napus</name>
    <name type="common">Rape</name>
    <dbReference type="NCBI Taxonomy" id="3708"/>
    <lineage>
        <taxon>Eukaryota</taxon>
        <taxon>Viridiplantae</taxon>
        <taxon>Streptophyta</taxon>
        <taxon>Embryophyta</taxon>
        <taxon>Tracheophyta</taxon>
        <taxon>Spermatophyta</taxon>
        <taxon>Magnoliopsida</taxon>
        <taxon>eudicotyledons</taxon>
        <taxon>Gunneridae</taxon>
        <taxon>Pentapetalae</taxon>
        <taxon>rosids</taxon>
        <taxon>malvids</taxon>
        <taxon>Brassicales</taxon>
        <taxon>Brassicaceae</taxon>
        <taxon>Brassiceae</taxon>
        <taxon>Brassica</taxon>
    </lineage>
</organism>
<evidence type="ECO:0000313" key="1">
    <source>
        <dbReference type="EMBL" id="KAH0910921.1"/>
    </source>
</evidence>
<accession>A0ABQ8C1H4</accession>
<gene>
    <name evidence="1" type="ORF">HID58_034242</name>
</gene>
<dbReference type="Proteomes" id="UP000824890">
    <property type="component" value="Unassembled WGS sequence"/>
</dbReference>
<name>A0ABQ8C1H4_BRANA</name>
<protein>
    <submittedName>
        <fullName evidence="1">Uncharacterized protein</fullName>
    </submittedName>
</protein>
<sequence length="164" mass="18282">SSSIIFSSCFSTRPTHQTFESTVSSDHQCETHEVMIIRLCSATVSSLSLIPVDAYCEKLLYSESEIDSMRLSFPLDSVARSMGLAPKVTSMGKMNVSANLVVISLKRLKIDKLKAGVLVGLVWVTRGQLVFLSLSYYKMMGLGWFSVFDSVDERPFGRMYAQKM</sequence>
<keyword evidence="2" id="KW-1185">Reference proteome</keyword>
<evidence type="ECO:0000313" key="2">
    <source>
        <dbReference type="Proteomes" id="UP000824890"/>
    </source>
</evidence>
<dbReference type="EMBL" id="JAGKQM010000009">
    <property type="protein sequence ID" value="KAH0910921.1"/>
    <property type="molecule type" value="Genomic_DNA"/>
</dbReference>
<feature type="non-terminal residue" evidence="1">
    <location>
        <position position="1"/>
    </location>
</feature>
<comment type="caution">
    <text evidence="1">The sequence shown here is derived from an EMBL/GenBank/DDBJ whole genome shotgun (WGS) entry which is preliminary data.</text>
</comment>
<proteinExistence type="predicted"/>
<reference evidence="1 2" key="1">
    <citation type="submission" date="2021-05" db="EMBL/GenBank/DDBJ databases">
        <title>Genome Assembly of Synthetic Allotetraploid Brassica napus Reveals Homoeologous Exchanges between Subgenomes.</title>
        <authorList>
            <person name="Davis J.T."/>
        </authorList>
    </citation>
    <scope>NUCLEOTIDE SEQUENCE [LARGE SCALE GENOMIC DNA]</scope>
    <source>
        <strain evidence="2">cv. Da-Ae</strain>
        <tissue evidence="1">Seedling</tissue>
    </source>
</reference>